<proteinExistence type="predicted"/>
<comment type="caution">
    <text evidence="2">The sequence shown here is derived from an EMBL/GenBank/DDBJ whole genome shotgun (WGS) entry which is preliminary data.</text>
</comment>
<dbReference type="EMBL" id="LBXO01000062">
    <property type="protein sequence ID" value="KKR31379.1"/>
    <property type="molecule type" value="Genomic_DNA"/>
</dbReference>
<organism evidence="2 3">
    <name type="scientific">Candidatus Falkowbacteria bacterium GW2011_GWF2_39_8</name>
    <dbReference type="NCBI Taxonomy" id="1618642"/>
    <lineage>
        <taxon>Bacteria</taxon>
        <taxon>Candidatus Falkowiibacteriota</taxon>
    </lineage>
</organism>
<evidence type="ECO:0000313" key="3">
    <source>
        <dbReference type="Proteomes" id="UP000034137"/>
    </source>
</evidence>
<keyword evidence="1" id="KW-0472">Membrane</keyword>
<dbReference type="Proteomes" id="UP000034137">
    <property type="component" value="Unassembled WGS sequence"/>
</dbReference>
<dbReference type="AlphaFoldDB" id="A0A0G0PT75"/>
<evidence type="ECO:0000256" key="1">
    <source>
        <dbReference type="SAM" id="Phobius"/>
    </source>
</evidence>
<protein>
    <submittedName>
        <fullName evidence="2">Uncharacterized protein</fullName>
    </submittedName>
</protein>
<reference evidence="2 3" key="1">
    <citation type="journal article" date="2015" name="Nature">
        <title>rRNA introns, odd ribosomes, and small enigmatic genomes across a large radiation of phyla.</title>
        <authorList>
            <person name="Brown C.T."/>
            <person name="Hug L.A."/>
            <person name="Thomas B.C."/>
            <person name="Sharon I."/>
            <person name="Castelle C.J."/>
            <person name="Singh A."/>
            <person name="Wilkins M.J."/>
            <person name="Williams K.H."/>
            <person name="Banfield J.F."/>
        </authorList>
    </citation>
    <scope>NUCLEOTIDE SEQUENCE [LARGE SCALE GENOMIC DNA]</scope>
</reference>
<name>A0A0G0PT75_9BACT</name>
<accession>A0A0G0PT75</accession>
<keyword evidence="1" id="KW-0812">Transmembrane</keyword>
<feature type="non-terminal residue" evidence="2">
    <location>
        <position position="31"/>
    </location>
</feature>
<feature type="transmembrane region" description="Helical" evidence="1">
    <location>
        <begin position="6"/>
        <end position="28"/>
    </location>
</feature>
<keyword evidence="1" id="KW-1133">Transmembrane helix</keyword>
<gene>
    <name evidence="2" type="ORF">UT64_C0062G0010</name>
</gene>
<sequence length="31" mass="3600">METTFKILFSFAVFLFCFVIIGLFLLAIKII</sequence>
<evidence type="ECO:0000313" key="2">
    <source>
        <dbReference type="EMBL" id="KKR31379.1"/>
    </source>
</evidence>